<organism evidence="1 2">
    <name type="scientific">Actinia tenebrosa</name>
    <name type="common">Australian red waratah sea anemone</name>
    <dbReference type="NCBI Taxonomy" id="6105"/>
    <lineage>
        <taxon>Eukaryota</taxon>
        <taxon>Metazoa</taxon>
        <taxon>Cnidaria</taxon>
        <taxon>Anthozoa</taxon>
        <taxon>Hexacorallia</taxon>
        <taxon>Actiniaria</taxon>
        <taxon>Actiniidae</taxon>
        <taxon>Actinia</taxon>
    </lineage>
</organism>
<dbReference type="Proteomes" id="UP000515163">
    <property type="component" value="Unplaced"/>
</dbReference>
<dbReference type="InParanoid" id="A0A6P8HFM3"/>
<evidence type="ECO:0000313" key="2">
    <source>
        <dbReference type="RefSeq" id="XP_031555209.1"/>
    </source>
</evidence>
<dbReference type="KEGG" id="aten:116292101"/>
<protein>
    <submittedName>
        <fullName evidence="2">Uncharacterized protein LOC116292101</fullName>
    </submittedName>
</protein>
<dbReference type="GeneID" id="116292101"/>
<sequence>MAFPQSSGCKILYHRLMLPDWLRKNAKWECACGGDELNLTIEPDNSDWDNIFRVKLLPQGQLTDDADITVKMVCGVILPEPQKPRDPMSFMISDGSFSVGIQLLDPNHDYAKSGPYKAVEGTSRRKRLTNPNTNVVTSQDLVTTSSKNNPDQFEITFKPSEFFGSAYCAIDDGHKLVAQYSDTLRLSKGLTFELYRFKSVERYTINYVEITIIQDSPNID</sequence>
<name>A0A6P8HFM3_ACTTE</name>
<dbReference type="AlphaFoldDB" id="A0A6P8HFM3"/>
<gene>
    <name evidence="2" type="primary">LOC116292101</name>
</gene>
<dbReference type="RefSeq" id="XP_031555209.1">
    <property type="nucleotide sequence ID" value="XM_031699349.1"/>
</dbReference>
<evidence type="ECO:0000313" key="1">
    <source>
        <dbReference type="Proteomes" id="UP000515163"/>
    </source>
</evidence>
<keyword evidence="1" id="KW-1185">Reference proteome</keyword>
<dbReference type="OrthoDB" id="5955401at2759"/>
<accession>A0A6P8HFM3</accession>
<reference evidence="2" key="1">
    <citation type="submission" date="2025-08" db="UniProtKB">
        <authorList>
            <consortium name="RefSeq"/>
        </authorList>
    </citation>
    <scope>IDENTIFICATION</scope>
    <source>
        <tissue evidence="2">Tentacle</tissue>
    </source>
</reference>
<proteinExistence type="predicted"/>